<dbReference type="PRINTS" id="PR02045">
    <property type="entry name" value="F138DOMAIN"/>
</dbReference>
<dbReference type="AlphaFoldDB" id="A0A8I3W5C7"/>
<reference evidence="1 2" key="1">
    <citation type="submission" date="2009-03" db="EMBL/GenBank/DDBJ databases">
        <authorList>
            <person name="Warren W."/>
            <person name="Ye L."/>
            <person name="Minx P."/>
            <person name="Worley K."/>
            <person name="Gibbs R."/>
            <person name="Wilson R.K."/>
        </authorList>
    </citation>
    <scope>NUCLEOTIDE SEQUENCE [LARGE SCALE GENOMIC DNA]</scope>
</reference>
<reference evidence="1" key="2">
    <citation type="submission" date="2025-08" db="UniProtKB">
        <authorList>
            <consortium name="Ensembl"/>
        </authorList>
    </citation>
    <scope>IDENTIFICATION</scope>
</reference>
<name>A0A8I3W5C7_CALJA</name>
<dbReference type="GeneTree" id="ENSGT01120000271815"/>
<dbReference type="PANTHER" id="PTHR12138:SF162">
    <property type="entry name" value="CHROMOSOME UNDETERMINED SCAFFOLD_275, WHOLE GENOME SHOTGUN SEQUENCE"/>
    <property type="match status" value="1"/>
</dbReference>
<reference evidence="1" key="3">
    <citation type="submission" date="2025-09" db="UniProtKB">
        <authorList>
            <consortium name="Ensembl"/>
        </authorList>
    </citation>
    <scope>IDENTIFICATION</scope>
</reference>
<dbReference type="Ensembl" id="ENSCJAT00000137976.1">
    <property type="protein sequence ID" value="ENSCJAP00000081850.1"/>
    <property type="gene ID" value="ENSCJAG00000082489.1"/>
</dbReference>
<keyword evidence="2" id="KW-1185">Reference proteome</keyword>
<proteinExistence type="predicted"/>
<dbReference type="Proteomes" id="UP000008225">
    <property type="component" value="Chromosome 4"/>
</dbReference>
<accession>A0A8I3W5C7</accession>
<dbReference type="PANTHER" id="PTHR12138">
    <property type="entry name" value="PRIMATE-EXPANDED PROTEIN FAMILY"/>
    <property type="match status" value="1"/>
</dbReference>
<evidence type="ECO:0000313" key="1">
    <source>
        <dbReference type="Ensembl" id="ENSCJAP00000081850.1"/>
    </source>
</evidence>
<evidence type="ECO:0000313" key="2">
    <source>
        <dbReference type="Proteomes" id="UP000008225"/>
    </source>
</evidence>
<sequence length="122" mass="13032">MSLAMSARLEYSGVIAIHCNLCLLGSSNSTTSASQVATTTGICHYAWLIFVFLVEMSFHHVSQAGLKLLTSIHLPALVSQSAGITGVSHHTKPISSTSKWHFNYTCLALASTHSLNAMSVII</sequence>
<protein>
    <submittedName>
        <fullName evidence="1">Uncharacterized protein</fullName>
    </submittedName>
</protein>
<organism evidence="1 2">
    <name type="scientific">Callithrix jacchus</name>
    <name type="common">White-tufted-ear marmoset</name>
    <name type="synonym">Simia Jacchus</name>
    <dbReference type="NCBI Taxonomy" id="9483"/>
    <lineage>
        <taxon>Eukaryota</taxon>
        <taxon>Metazoa</taxon>
        <taxon>Chordata</taxon>
        <taxon>Craniata</taxon>
        <taxon>Vertebrata</taxon>
        <taxon>Euteleostomi</taxon>
        <taxon>Mammalia</taxon>
        <taxon>Eutheria</taxon>
        <taxon>Euarchontoglires</taxon>
        <taxon>Primates</taxon>
        <taxon>Haplorrhini</taxon>
        <taxon>Platyrrhini</taxon>
        <taxon>Cebidae</taxon>
        <taxon>Callitrichinae</taxon>
        <taxon>Callithrix</taxon>
        <taxon>Callithrix</taxon>
    </lineage>
</organism>